<dbReference type="InterPro" id="IPR058852">
    <property type="entry name" value="HTH_77"/>
</dbReference>
<dbReference type="EMBL" id="JACHGW010000004">
    <property type="protein sequence ID" value="MBB6052581.1"/>
    <property type="molecule type" value="Genomic_DNA"/>
</dbReference>
<protein>
    <submittedName>
        <fullName evidence="4">Non-specific serine/threonine protein kinase</fullName>
        <ecNumber evidence="4">2.7.11.1</ecNumber>
    </submittedName>
</protein>
<dbReference type="PANTHER" id="PTHR47691:SF3">
    <property type="entry name" value="HTH-TYPE TRANSCRIPTIONAL REGULATOR RV0890C-RELATED"/>
    <property type="match status" value="1"/>
</dbReference>
<dbReference type="GO" id="GO:0006355">
    <property type="term" value="P:regulation of DNA-templated transcription"/>
    <property type="evidence" value="ECO:0007669"/>
    <property type="project" value="InterPro"/>
</dbReference>
<dbReference type="Gene3D" id="3.40.50.300">
    <property type="entry name" value="P-loop containing nucleotide triphosphate hydrolases"/>
    <property type="match status" value="1"/>
</dbReference>
<dbReference type="RefSeq" id="WP_184201875.1">
    <property type="nucleotide sequence ID" value="NZ_JACHGW010000004.1"/>
</dbReference>
<dbReference type="SUPFAM" id="SSF46894">
    <property type="entry name" value="C-terminal effector domain of the bipartite response regulators"/>
    <property type="match status" value="1"/>
</dbReference>
<dbReference type="InterPro" id="IPR011990">
    <property type="entry name" value="TPR-like_helical_dom_sf"/>
</dbReference>
<keyword evidence="1" id="KW-0802">TPR repeat</keyword>
<dbReference type="InterPro" id="IPR019734">
    <property type="entry name" value="TPR_rpt"/>
</dbReference>
<dbReference type="InterPro" id="IPR036388">
    <property type="entry name" value="WH-like_DNA-bd_sf"/>
</dbReference>
<keyword evidence="4" id="KW-0723">Serine/threonine-protein kinase</keyword>
<accession>A0A7W9STW2</accession>
<feature type="domain" description="Winged helix-turn-helix" evidence="3">
    <location>
        <begin position="422"/>
        <end position="497"/>
    </location>
</feature>
<dbReference type="Proteomes" id="UP000520814">
    <property type="component" value="Unassembled WGS sequence"/>
</dbReference>
<dbReference type="GO" id="GO:0004674">
    <property type="term" value="F:protein serine/threonine kinase activity"/>
    <property type="evidence" value="ECO:0007669"/>
    <property type="project" value="UniProtKB-KW"/>
</dbReference>
<evidence type="ECO:0000313" key="4">
    <source>
        <dbReference type="EMBL" id="MBB6052581.1"/>
    </source>
</evidence>
<gene>
    <name evidence="4" type="ORF">HNQ39_004402</name>
</gene>
<organism evidence="4 5">
    <name type="scientific">Armatimonas rosea</name>
    <dbReference type="NCBI Taxonomy" id="685828"/>
    <lineage>
        <taxon>Bacteria</taxon>
        <taxon>Bacillati</taxon>
        <taxon>Armatimonadota</taxon>
        <taxon>Armatimonadia</taxon>
        <taxon>Armatimonadales</taxon>
        <taxon>Armatimonadaceae</taxon>
        <taxon>Armatimonas</taxon>
    </lineage>
</organism>
<dbReference type="Gene3D" id="1.10.10.10">
    <property type="entry name" value="Winged helix-like DNA-binding domain superfamily/Winged helix DNA-binding domain"/>
    <property type="match status" value="2"/>
</dbReference>
<dbReference type="PANTHER" id="PTHR47691">
    <property type="entry name" value="REGULATOR-RELATED"/>
    <property type="match status" value="1"/>
</dbReference>
<dbReference type="Pfam" id="PF13401">
    <property type="entry name" value="AAA_22"/>
    <property type="match status" value="1"/>
</dbReference>
<proteinExistence type="predicted"/>
<dbReference type="PROSITE" id="PS50005">
    <property type="entry name" value="TPR"/>
    <property type="match status" value="1"/>
</dbReference>
<dbReference type="PRINTS" id="PR00364">
    <property type="entry name" value="DISEASERSIST"/>
</dbReference>
<evidence type="ECO:0000256" key="1">
    <source>
        <dbReference type="PROSITE-ProRule" id="PRU00339"/>
    </source>
</evidence>
<dbReference type="InterPro" id="IPR049945">
    <property type="entry name" value="AAA_22"/>
</dbReference>
<dbReference type="GO" id="GO:0003677">
    <property type="term" value="F:DNA binding"/>
    <property type="evidence" value="ECO:0007669"/>
    <property type="project" value="InterPro"/>
</dbReference>
<reference evidence="4 5" key="1">
    <citation type="submission" date="2020-08" db="EMBL/GenBank/DDBJ databases">
        <title>Genomic Encyclopedia of Type Strains, Phase IV (KMG-IV): sequencing the most valuable type-strain genomes for metagenomic binning, comparative biology and taxonomic classification.</title>
        <authorList>
            <person name="Goeker M."/>
        </authorList>
    </citation>
    <scope>NUCLEOTIDE SEQUENCE [LARGE SCALE GENOMIC DNA]</scope>
    <source>
        <strain evidence="4 5">DSM 23562</strain>
    </source>
</reference>
<feature type="domain" description="ORC1/DEAH AAA+ ATPase" evidence="2">
    <location>
        <begin position="198"/>
        <end position="301"/>
    </location>
</feature>
<dbReference type="GO" id="GO:0043531">
    <property type="term" value="F:ADP binding"/>
    <property type="evidence" value="ECO:0007669"/>
    <property type="project" value="InterPro"/>
</dbReference>
<feature type="repeat" description="TPR" evidence="1">
    <location>
        <begin position="683"/>
        <end position="716"/>
    </location>
</feature>
<dbReference type="InterPro" id="IPR016032">
    <property type="entry name" value="Sig_transdc_resp-reg_C-effctor"/>
</dbReference>
<dbReference type="Pfam" id="PF25872">
    <property type="entry name" value="HTH_77"/>
    <property type="match status" value="1"/>
</dbReference>
<evidence type="ECO:0000313" key="5">
    <source>
        <dbReference type="Proteomes" id="UP000520814"/>
    </source>
</evidence>
<dbReference type="EC" id="2.7.11.1" evidence="4"/>
<comment type="caution">
    <text evidence="4">The sequence shown here is derived from an EMBL/GenBank/DDBJ whole genome shotgun (WGS) entry which is preliminary data.</text>
</comment>
<dbReference type="AlphaFoldDB" id="A0A7W9STW2"/>
<evidence type="ECO:0000259" key="2">
    <source>
        <dbReference type="Pfam" id="PF13401"/>
    </source>
</evidence>
<dbReference type="InterPro" id="IPR027417">
    <property type="entry name" value="P-loop_NTPase"/>
</dbReference>
<evidence type="ECO:0000259" key="3">
    <source>
        <dbReference type="Pfam" id="PF25872"/>
    </source>
</evidence>
<dbReference type="SMART" id="SM00028">
    <property type="entry name" value="TPR"/>
    <property type="match status" value="3"/>
</dbReference>
<dbReference type="SUPFAM" id="SSF52540">
    <property type="entry name" value="P-loop containing nucleoside triphosphate hydrolases"/>
    <property type="match status" value="1"/>
</dbReference>
<keyword evidence="5" id="KW-1185">Reference proteome</keyword>
<keyword evidence="4" id="KW-0808">Transferase</keyword>
<keyword evidence="4" id="KW-0418">Kinase</keyword>
<name>A0A7W9STW2_ARMRO</name>
<sequence>MAWRIELFGGPRLVAKSRESISHFPTQKAAAILAYLAVTLPRSHSREVIAELFWPDKDPALARNSLSVTLSSLRKLLGDSLVSGRLQVGLHPDSVTTDVAEFEARLKAGDVAGAANLARAELLPGLYDDWVITERERLMARLEAAQQAQTVQQAQPKTPVSASLLPSEFLHNLPEPLVSFIGRERERGELAELLKTVRLVTLTGSGGSGKTRLSQYVARDVLDRFTDGVWLIELASLSDPSLVVRSIASALRVNEAAGKPLLDNVLDRLKSKNILLLLDNCEHVLDASAQVAEALLRGCPNLRILATSREALGVVGERPYRTPSLAPHEALQLFIGRGTAFCPDLAQTEQNTATLTALCTRLDGIPLAIELAAARLRTLSLDELHQRLSQSFSLLTGGPRTVLPRHQTLRGLIDWSYDLLTESEKLLFARLSVFAGGWTLEAAERVCSGAGLEEGAVHDVLTSLLDKSLVVVEREQGRSTRYRLLETVRQYAQERLEERGPDLVQVAHLEYFRDFCRESYPKQFQAEAVAELHRVEQEHDNLRVALRFATLSSSEVLQCHALEIAGALHRFWNRRNYLEEAAQWYRAVLALPATRTPSEAQGQCLMEAGALAELRGDYAEAESLYRRCLTEQKAMGHTSNVGKVLGYLAILIGEVQGDKQQALAYERESLVFAQRADDLNARARATINIGITLLNLGDYSEAQETLEQGLVLARAQGNKHLIAAALGNLGLIACERGEFSRACDLGRENLLICQEFGRNISLAVAFSYMGLFAQGAGDLKLSRYYRQESLLLAEKLRAQGLCTALLGFFAELDAQEGNGERAARLLGALTALRTKDNGVIGDRHVQEIDKLRTTLGEAVFERAFEEGKHLSLTDAISLAINP</sequence>
<dbReference type="SUPFAM" id="SSF48452">
    <property type="entry name" value="TPR-like"/>
    <property type="match status" value="1"/>
</dbReference>
<dbReference type="Gene3D" id="1.25.40.10">
    <property type="entry name" value="Tetratricopeptide repeat domain"/>
    <property type="match status" value="1"/>
</dbReference>